<evidence type="ECO:0000256" key="1">
    <source>
        <dbReference type="SAM" id="MobiDB-lite"/>
    </source>
</evidence>
<reference evidence="2 3" key="1">
    <citation type="submission" date="2017-09" db="EMBL/GenBank/DDBJ databases">
        <title>Complete genome sequence of Verrucomicrobial strain HZ-65, isolated from freshwater.</title>
        <authorList>
            <person name="Choi A."/>
        </authorList>
    </citation>
    <scope>NUCLEOTIDE SEQUENCE [LARGE SCALE GENOMIC DNA]</scope>
    <source>
        <strain evidence="2 3">HZ-65</strain>
    </source>
</reference>
<proteinExistence type="predicted"/>
<dbReference type="AlphaFoldDB" id="A0A290QHD9"/>
<keyword evidence="3" id="KW-1185">Reference proteome</keyword>
<feature type="compositionally biased region" description="Polar residues" evidence="1">
    <location>
        <begin position="21"/>
        <end position="37"/>
    </location>
</feature>
<dbReference type="RefSeq" id="WP_096056389.1">
    <property type="nucleotide sequence ID" value="NZ_CP023344.1"/>
</dbReference>
<protein>
    <submittedName>
        <fullName evidence="2">Uncharacterized protein</fullName>
    </submittedName>
</protein>
<accession>A0A290QHD9</accession>
<name>A0A290QHD9_9BACT</name>
<sequence length="66" mass="7004">MKQPPNLIRRPLYPIHAAPTPASNFPAQSSARATQATPFLGAASVSNPSGTPPAPNSPNEFTRHRD</sequence>
<dbReference type="EMBL" id="CP023344">
    <property type="protein sequence ID" value="ATC64758.1"/>
    <property type="molecule type" value="Genomic_DNA"/>
</dbReference>
<evidence type="ECO:0000313" key="3">
    <source>
        <dbReference type="Proteomes" id="UP000217265"/>
    </source>
</evidence>
<dbReference type="KEGG" id="vbh:CMV30_12730"/>
<feature type="region of interest" description="Disordered" evidence="1">
    <location>
        <begin position="1"/>
        <end position="66"/>
    </location>
</feature>
<evidence type="ECO:0000313" key="2">
    <source>
        <dbReference type="EMBL" id="ATC64758.1"/>
    </source>
</evidence>
<dbReference type="Proteomes" id="UP000217265">
    <property type="component" value="Chromosome"/>
</dbReference>
<gene>
    <name evidence="2" type="ORF">CMV30_12730</name>
</gene>
<organism evidence="2 3">
    <name type="scientific">Nibricoccus aquaticus</name>
    <dbReference type="NCBI Taxonomy" id="2576891"/>
    <lineage>
        <taxon>Bacteria</taxon>
        <taxon>Pseudomonadati</taxon>
        <taxon>Verrucomicrobiota</taxon>
        <taxon>Opitutia</taxon>
        <taxon>Opitutales</taxon>
        <taxon>Opitutaceae</taxon>
        <taxon>Nibricoccus</taxon>
    </lineage>
</organism>